<evidence type="ECO:0000256" key="4">
    <source>
        <dbReference type="ARBA" id="ARBA00023136"/>
    </source>
</evidence>
<dbReference type="Pfam" id="PF26158">
    <property type="entry name" value="Claudin_TMEM179-179B"/>
    <property type="match status" value="1"/>
</dbReference>
<keyword evidence="4 6" id="KW-0472">Membrane</keyword>
<reference evidence="7" key="2">
    <citation type="submission" date="2021-01" db="UniProtKB">
        <authorList>
            <consortium name="EnsemblMetazoa"/>
        </authorList>
    </citation>
    <scope>IDENTIFICATION</scope>
</reference>
<dbReference type="InParanoid" id="A0A7M7NIJ7"/>
<comment type="subcellular location">
    <subcellularLocation>
        <location evidence="1">Membrane</location>
        <topology evidence="1">Multi-pass membrane protein</topology>
    </subcellularLocation>
</comment>
<accession>A0A7M7NIJ7</accession>
<evidence type="ECO:0000256" key="6">
    <source>
        <dbReference type="SAM" id="Phobius"/>
    </source>
</evidence>
<keyword evidence="3 6" id="KW-1133">Transmembrane helix</keyword>
<organism evidence="7 8">
    <name type="scientific">Strongylocentrotus purpuratus</name>
    <name type="common">Purple sea urchin</name>
    <dbReference type="NCBI Taxonomy" id="7668"/>
    <lineage>
        <taxon>Eukaryota</taxon>
        <taxon>Metazoa</taxon>
        <taxon>Echinodermata</taxon>
        <taxon>Eleutherozoa</taxon>
        <taxon>Echinozoa</taxon>
        <taxon>Echinoidea</taxon>
        <taxon>Euechinoidea</taxon>
        <taxon>Echinacea</taxon>
        <taxon>Camarodonta</taxon>
        <taxon>Echinidea</taxon>
        <taxon>Strongylocentrotidae</taxon>
        <taxon>Strongylocentrotus</taxon>
    </lineage>
</organism>
<evidence type="ECO:0000313" key="7">
    <source>
        <dbReference type="EnsemblMetazoa" id="XP_030837138"/>
    </source>
</evidence>
<keyword evidence="2 6" id="KW-0812">Transmembrane</keyword>
<dbReference type="GeneID" id="105437850"/>
<dbReference type="InterPro" id="IPR059010">
    <property type="entry name" value="TMEM179-179B"/>
</dbReference>
<evidence type="ECO:0000256" key="2">
    <source>
        <dbReference type="ARBA" id="ARBA00022692"/>
    </source>
</evidence>
<feature type="transmembrane region" description="Helical" evidence="6">
    <location>
        <begin position="6"/>
        <end position="33"/>
    </location>
</feature>
<feature type="transmembrane region" description="Helical" evidence="6">
    <location>
        <begin position="62"/>
        <end position="83"/>
    </location>
</feature>
<dbReference type="EnsemblMetazoa" id="XM_030981278">
    <property type="protein sequence ID" value="XP_030837138"/>
    <property type="gene ID" value="LOC105437850"/>
</dbReference>
<dbReference type="RefSeq" id="XP_030837138.1">
    <property type="nucleotide sequence ID" value="XM_030981278.1"/>
</dbReference>
<dbReference type="InterPro" id="IPR029776">
    <property type="entry name" value="TMEM179B"/>
</dbReference>
<comment type="similarity">
    <text evidence="5">Belongs to the TMEM179 family.</text>
</comment>
<evidence type="ECO:0000256" key="5">
    <source>
        <dbReference type="ARBA" id="ARBA00093776"/>
    </source>
</evidence>
<evidence type="ECO:0000313" key="8">
    <source>
        <dbReference type="Proteomes" id="UP000007110"/>
    </source>
</evidence>
<keyword evidence="8" id="KW-1185">Reference proteome</keyword>
<sequence>MGLFRVIVYGLEITALVAIVGLSIAVATVMGLLKADFDGGCPLYPTFTGWFIKLNDVSNCNFVIGMNSVAIFVAIIAGVYRLVELVKQKKMVSRCIDFQQQGAIPPFDATHFHDYLLTAEMTAWLSFAMWISLSAFTVFISVCCKNKM</sequence>
<protein>
    <submittedName>
        <fullName evidence="7">Uncharacterized protein</fullName>
    </submittedName>
</protein>
<dbReference type="PANTHER" id="PTHR31056:SF1">
    <property type="entry name" value="TRANSMEMBRANE PROTEIN 179B"/>
    <property type="match status" value="1"/>
</dbReference>
<feature type="transmembrane region" description="Helical" evidence="6">
    <location>
        <begin position="123"/>
        <end position="144"/>
    </location>
</feature>
<evidence type="ECO:0000256" key="1">
    <source>
        <dbReference type="ARBA" id="ARBA00004141"/>
    </source>
</evidence>
<evidence type="ECO:0000256" key="3">
    <source>
        <dbReference type="ARBA" id="ARBA00022989"/>
    </source>
</evidence>
<reference evidence="8" key="1">
    <citation type="submission" date="2015-02" db="EMBL/GenBank/DDBJ databases">
        <title>Genome sequencing for Strongylocentrotus purpuratus.</title>
        <authorList>
            <person name="Murali S."/>
            <person name="Liu Y."/>
            <person name="Vee V."/>
            <person name="English A."/>
            <person name="Wang M."/>
            <person name="Skinner E."/>
            <person name="Han Y."/>
            <person name="Muzny D.M."/>
            <person name="Worley K.C."/>
            <person name="Gibbs R.A."/>
        </authorList>
    </citation>
    <scope>NUCLEOTIDE SEQUENCE</scope>
</reference>
<dbReference type="Proteomes" id="UP000007110">
    <property type="component" value="Unassembled WGS sequence"/>
</dbReference>
<dbReference type="AlphaFoldDB" id="A0A7M7NIJ7"/>
<dbReference type="KEGG" id="spu:105437850"/>
<dbReference type="PANTHER" id="PTHR31056">
    <property type="entry name" value="TRANSMEMBRANE PROTEIN 179B"/>
    <property type="match status" value="1"/>
</dbReference>
<name>A0A7M7NIJ7_STRPU</name>
<proteinExistence type="inferred from homology"/>